<reference evidence="1" key="1">
    <citation type="submission" date="2021-05" db="EMBL/GenBank/DDBJ databases">
        <authorList>
            <person name="Scholz U."/>
            <person name="Mascher M."/>
            <person name="Fiebig A."/>
        </authorList>
    </citation>
    <scope>NUCLEOTIDE SEQUENCE [LARGE SCALE GENOMIC DNA]</scope>
</reference>
<name>A0ACD5X9M7_AVESA</name>
<keyword evidence="2" id="KW-1185">Reference proteome</keyword>
<evidence type="ECO:0000313" key="2">
    <source>
        <dbReference type="Proteomes" id="UP001732700"/>
    </source>
</evidence>
<accession>A0ACD5X9M7</accession>
<evidence type="ECO:0000313" key="1">
    <source>
        <dbReference type="EnsemblPlants" id="AVESA.00010b.r2.4DG0755240.1.CDS"/>
    </source>
</evidence>
<organism evidence="1 2">
    <name type="scientific">Avena sativa</name>
    <name type="common">Oat</name>
    <dbReference type="NCBI Taxonomy" id="4498"/>
    <lineage>
        <taxon>Eukaryota</taxon>
        <taxon>Viridiplantae</taxon>
        <taxon>Streptophyta</taxon>
        <taxon>Embryophyta</taxon>
        <taxon>Tracheophyta</taxon>
        <taxon>Spermatophyta</taxon>
        <taxon>Magnoliopsida</taxon>
        <taxon>Liliopsida</taxon>
        <taxon>Poales</taxon>
        <taxon>Poaceae</taxon>
        <taxon>BOP clade</taxon>
        <taxon>Pooideae</taxon>
        <taxon>Poodae</taxon>
        <taxon>Poeae</taxon>
        <taxon>Poeae Chloroplast Group 1 (Aveneae type)</taxon>
        <taxon>Aveninae</taxon>
        <taxon>Avena</taxon>
    </lineage>
</organism>
<dbReference type="EnsemblPlants" id="AVESA.00010b.r2.4DG0755240.1">
    <property type="protein sequence ID" value="AVESA.00010b.r2.4DG0755240.1.CDS"/>
    <property type="gene ID" value="AVESA.00010b.r2.4DG0755240"/>
</dbReference>
<proteinExistence type="predicted"/>
<reference evidence="1" key="2">
    <citation type="submission" date="2025-09" db="UniProtKB">
        <authorList>
            <consortium name="EnsemblPlants"/>
        </authorList>
    </citation>
    <scope>IDENTIFICATION</scope>
</reference>
<dbReference type="Proteomes" id="UP001732700">
    <property type="component" value="Chromosome 4D"/>
</dbReference>
<protein>
    <submittedName>
        <fullName evidence="1">Uncharacterized protein</fullName>
    </submittedName>
</protein>
<sequence length="168" mass="16235">MAPIGARSLVLAATVAALLVASASAQSGCTTALIGLYPCMNYISGNDTAPTKSCCSQLGSVVQSQPQCLCSALGGDSVGGMTINKTRALELPKACDVQTPPASKCNGAGGGNAPVTGDTPAPDVQTPGLGSKTTPSGYLQGSGGSSLYGPASLVLALAAAAVYAVSGV</sequence>